<dbReference type="Proteomes" id="UP001356427">
    <property type="component" value="Unassembled WGS sequence"/>
</dbReference>
<dbReference type="PANTHER" id="PTHR46930:SF1">
    <property type="entry name" value="CDK5 REGULATORY SUBUNIT-ASSOCIATED PROTEIN 2"/>
    <property type="match status" value="1"/>
</dbReference>
<evidence type="ECO:0000256" key="2">
    <source>
        <dbReference type="ARBA" id="ARBA00022490"/>
    </source>
</evidence>
<dbReference type="AlphaFoldDB" id="A0AAN8QRI4"/>
<dbReference type="InterPro" id="IPR042791">
    <property type="entry name" value="CDK5RAP2"/>
</dbReference>
<evidence type="ECO:0000256" key="3">
    <source>
        <dbReference type="SAM" id="Coils"/>
    </source>
</evidence>
<dbReference type="InterPro" id="IPR012943">
    <property type="entry name" value="Cnn_1N"/>
</dbReference>
<dbReference type="GO" id="GO:0001578">
    <property type="term" value="P:microtubule bundle formation"/>
    <property type="evidence" value="ECO:0007669"/>
    <property type="project" value="TreeGrafter"/>
</dbReference>
<dbReference type="GO" id="GO:0090266">
    <property type="term" value="P:regulation of mitotic cell cycle spindle assembly checkpoint"/>
    <property type="evidence" value="ECO:0007669"/>
    <property type="project" value="TreeGrafter"/>
</dbReference>
<keyword evidence="2" id="KW-0963">Cytoplasm</keyword>
<keyword evidence="6" id="KW-1185">Reference proteome</keyword>
<evidence type="ECO:0000313" key="6">
    <source>
        <dbReference type="Proteomes" id="UP001356427"/>
    </source>
</evidence>
<evidence type="ECO:0000313" key="5">
    <source>
        <dbReference type="EMBL" id="KAK6308721.1"/>
    </source>
</evidence>
<sequence>MSGFLYRGRHYAGDRQARTNRLGHMTDFLCDETEKGPPPPPLQTHSLREFEQHLKDLKKENFSLKLRIYFLEERIQQKYEDSSDDVHKRNIELKVEVESLKQELQEKQEILDKALTTVESLTNQNEEELQRLCEERQQEISHIQEILETKVELLQEEAQLARGEAEKMASLAEAESQRCLALEREMKMEEEEEECEGGSLGSRLQQEALAEKDRVIEKLTVERRSLSHRVGELEVRVHDLSSSLQKKDRDAELLRGEMGREKRRIQPEMQVCVTGVLPSYSMSVVVGI</sequence>
<dbReference type="GO" id="GO:0007099">
    <property type="term" value="P:centriole replication"/>
    <property type="evidence" value="ECO:0007669"/>
    <property type="project" value="TreeGrafter"/>
</dbReference>
<name>A0AAN8QRI4_9TELE</name>
<dbReference type="GO" id="GO:0000132">
    <property type="term" value="P:establishment of mitotic spindle orientation"/>
    <property type="evidence" value="ECO:0007669"/>
    <property type="project" value="TreeGrafter"/>
</dbReference>
<dbReference type="GO" id="GO:0007059">
    <property type="term" value="P:chromosome segregation"/>
    <property type="evidence" value="ECO:0007669"/>
    <property type="project" value="TreeGrafter"/>
</dbReference>
<dbReference type="GO" id="GO:0043015">
    <property type="term" value="F:gamma-tubulin binding"/>
    <property type="evidence" value="ECO:0007669"/>
    <property type="project" value="TreeGrafter"/>
</dbReference>
<dbReference type="GO" id="GO:0035371">
    <property type="term" value="C:microtubule plus-end"/>
    <property type="evidence" value="ECO:0007669"/>
    <property type="project" value="TreeGrafter"/>
</dbReference>
<protein>
    <recommendedName>
        <fullName evidence="4">Centrosomin N-terminal motif 1 domain-containing protein</fullName>
    </recommendedName>
</protein>
<feature type="coiled-coil region" evidence="3">
    <location>
        <begin position="47"/>
        <end position="192"/>
    </location>
</feature>
<dbReference type="PANTHER" id="PTHR46930">
    <property type="entry name" value="CDK5 REGULATORY SUBUNIT-ASSOCIATED PROTEIN 2"/>
    <property type="match status" value="1"/>
</dbReference>
<dbReference type="GO" id="GO:0000242">
    <property type="term" value="C:pericentriolar material"/>
    <property type="evidence" value="ECO:0007669"/>
    <property type="project" value="TreeGrafter"/>
</dbReference>
<comment type="caution">
    <text evidence="5">The sequence shown here is derived from an EMBL/GenBank/DDBJ whole genome shotgun (WGS) entry which is preliminary data.</text>
</comment>
<comment type="subcellular location">
    <subcellularLocation>
        <location evidence="1">Cytoplasm</location>
    </subcellularLocation>
</comment>
<evidence type="ECO:0000259" key="4">
    <source>
        <dbReference type="Pfam" id="PF07989"/>
    </source>
</evidence>
<dbReference type="GO" id="GO:0008017">
    <property type="term" value="F:microtubule binding"/>
    <property type="evidence" value="ECO:0007669"/>
    <property type="project" value="TreeGrafter"/>
</dbReference>
<dbReference type="Pfam" id="PF07989">
    <property type="entry name" value="Cnn_1N"/>
    <property type="match status" value="1"/>
</dbReference>
<proteinExistence type="predicted"/>
<gene>
    <name evidence="5" type="ORF">J4Q44_G00201840</name>
</gene>
<organism evidence="5 6">
    <name type="scientific">Coregonus suidteri</name>
    <dbReference type="NCBI Taxonomy" id="861788"/>
    <lineage>
        <taxon>Eukaryota</taxon>
        <taxon>Metazoa</taxon>
        <taxon>Chordata</taxon>
        <taxon>Craniata</taxon>
        <taxon>Vertebrata</taxon>
        <taxon>Euteleostomi</taxon>
        <taxon>Actinopterygii</taxon>
        <taxon>Neopterygii</taxon>
        <taxon>Teleostei</taxon>
        <taxon>Protacanthopterygii</taxon>
        <taxon>Salmoniformes</taxon>
        <taxon>Salmonidae</taxon>
        <taxon>Coregoninae</taxon>
        <taxon>Coregonus</taxon>
    </lineage>
</organism>
<dbReference type="EMBL" id="JAGTTL010000018">
    <property type="protein sequence ID" value="KAK6308721.1"/>
    <property type="molecule type" value="Genomic_DNA"/>
</dbReference>
<dbReference type="GO" id="GO:0046600">
    <property type="term" value="P:negative regulation of centriole replication"/>
    <property type="evidence" value="ECO:0007669"/>
    <property type="project" value="TreeGrafter"/>
</dbReference>
<feature type="domain" description="Centrosomin N-terminal motif 1" evidence="4">
    <location>
        <begin position="46"/>
        <end position="114"/>
    </location>
</feature>
<keyword evidence="3" id="KW-0175">Coiled coil</keyword>
<accession>A0AAN8QRI4</accession>
<evidence type="ECO:0000256" key="1">
    <source>
        <dbReference type="ARBA" id="ARBA00004496"/>
    </source>
</evidence>
<dbReference type="GO" id="GO:0005737">
    <property type="term" value="C:cytoplasm"/>
    <property type="evidence" value="ECO:0007669"/>
    <property type="project" value="UniProtKB-SubCell"/>
</dbReference>
<reference evidence="5 6" key="1">
    <citation type="submission" date="2021-04" db="EMBL/GenBank/DDBJ databases">
        <authorList>
            <person name="De Guttry C."/>
            <person name="Zahm M."/>
            <person name="Klopp C."/>
            <person name="Cabau C."/>
            <person name="Louis A."/>
            <person name="Berthelot C."/>
            <person name="Parey E."/>
            <person name="Roest Crollius H."/>
            <person name="Montfort J."/>
            <person name="Robinson-Rechavi M."/>
            <person name="Bucao C."/>
            <person name="Bouchez O."/>
            <person name="Gislard M."/>
            <person name="Lluch J."/>
            <person name="Milhes M."/>
            <person name="Lampietro C."/>
            <person name="Lopez Roques C."/>
            <person name="Donnadieu C."/>
            <person name="Braasch I."/>
            <person name="Desvignes T."/>
            <person name="Postlethwait J."/>
            <person name="Bobe J."/>
            <person name="Wedekind C."/>
            <person name="Guiguen Y."/>
        </authorList>
    </citation>
    <scope>NUCLEOTIDE SEQUENCE [LARGE SCALE GENOMIC DNA]</scope>
    <source>
        <strain evidence="5">Cs_M1</strain>
        <tissue evidence="5">Blood</tissue>
    </source>
</reference>
<dbReference type="GO" id="GO:0097431">
    <property type="term" value="C:mitotic spindle pole"/>
    <property type="evidence" value="ECO:0007669"/>
    <property type="project" value="TreeGrafter"/>
</dbReference>